<evidence type="ECO:0000313" key="17">
    <source>
        <dbReference type="EMBL" id="KAK4375712.1"/>
    </source>
</evidence>
<keyword evidence="18" id="KW-1185">Reference proteome</keyword>
<accession>A0AAE1VNK8</accession>
<dbReference type="EC" id="2.5.1.59" evidence="3"/>
<dbReference type="EMBL" id="JAVYJV010000003">
    <property type="protein sequence ID" value="KAK4375712.1"/>
    <property type="molecule type" value="Genomic_DNA"/>
</dbReference>
<evidence type="ECO:0000256" key="9">
    <source>
        <dbReference type="ARBA" id="ARBA00040965"/>
    </source>
</evidence>
<dbReference type="Pfam" id="PF01239">
    <property type="entry name" value="PPTA"/>
    <property type="match status" value="3"/>
</dbReference>
<dbReference type="GO" id="GO:0005965">
    <property type="term" value="C:protein farnesyltransferase complex"/>
    <property type="evidence" value="ECO:0007669"/>
    <property type="project" value="TreeGrafter"/>
</dbReference>
<dbReference type="AlphaFoldDB" id="A0AAE1VNK8"/>
<dbReference type="EC" id="2.5.1.58" evidence="4"/>
<organism evidence="17 18">
    <name type="scientific">Anisodus tanguticus</name>
    <dbReference type="NCBI Taxonomy" id="243964"/>
    <lineage>
        <taxon>Eukaryota</taxon>
        <taxon>Viridiplantae</taxon>
        <taxon>Streptophyta</taxon>
        <taxon>Embryophyta</taxon>
        <taxon>Tracheophyta</taxon>
        <taxon>Spermatophyta</taxon>
        <taxon>Magnoliopsida</taxon>
        <taxon>eudicotyledons</taxon>
        <taxon>Gunneridae</taxon>
        <taxon>Pentapetalae</taxon>
        <taxon>asterids</taxon>
        <taxon>lamiids</taxon>
        <taxon>Solanales</taxon>
        <taxon>Solanaceae</taxon>
        <taxon>Solanoideae</taxon>
        <taxon>Hyoscyameae</taxon>
        <taxon>Anisodus</taxon>
    </lineage>
</organism>
<evidence type="ECO:0000256" key="6">
    <source>
        <dbReference type="ARBA" id="ARBA00022679"/>
    </source>
</evidence>
<evidence type="ECO:0000256" key="14">
    <source>
        <dbReference type="ARBA" id="ARBA00050225"/>
    </source>
</evidence>
<evidence type="ECO:0000256" key="3">
    <source>
        <dbReference type="ARBA" id="ARBA00012700"/>
    </source>
</evidence>
<dbReference type="Proteomes" id="UP001291623">
    <property type="component" value="Unassembled WGS sequence"/>
</dbReference>
<comment type="similarity">
    <text evidence="2">Belongs to the protein prenyltransferase subunit alpha family.</text>
</comment>
<evidence type="ECO:0000256" key="12">
    <source>
        <dbReference type="ARBA" id="ARBA00043086"/>
    </source>
</evidence>
<dbReference type="PROSITE" id="PS51147">
    <property type="entry name" value="PFTA"/>
    <property type="match status" value="4"/>
</dbReference>
<evidence type="ECO:0000256" key="11">
    <source>
        <dbReference type="ARBA" id="ARBA00042436"/>
    </source>
</evidence>
<keyword evidence="7" id="KW-0677">Repeat</keyword>
<evidence type="ECO:0000256" key="15">
    <source>
        <dbReference type="ARBA" id="ARBA00050428"/>
    </source>
</evidence>
<dbReference type="GO" id="GO:0005953">
    <property type="term" value="C:CAAX-protein geranylgeranyltransferase complex"/>
    <property type="evidence" value="ECO:0007669"/>
    <property type="project" value="TreeGrafter"/>
</dbReference>
<dbReference type="PANTHER" id="PTHR11129">
    <property type="entry name" value="PROTEIN FARNESYLTRANSFERASE ALPHA SUBUNIT/RAB GERANYLGERANYL TRANSFERASE ALPHA SUBUNIT"/>
    <property type="match status" value="1"/>
</dbReference>
<keyword evidence="6" id="KW-0808">Transferase</keyword>
<evidence type="ECO:0000256" key="8">
    <source>
        <dbReference type="ARBA" id="ARBA00022842"/>
    </source>
</evidence>
<keyword evidence="5" id="KW-0637">Prenyltransferase</keyword>
<evidence type="ECO:0000256" key="2">
    <source>
        <dbReference type="ARBA" id="ARBA00006734"/>
    </source>
</evidence>
<comment type="catalytic activity">
    <reaction evidence="15">
        <text>geranylgeranyl diphosphate + L-cysteinyl-[protein] = S-geranylgeranyl-L-cysteinyl-[protein] + diphosphate</text>
        <dbReference type="Rhea" id="RHEA:21240"/>
        <dbReference type="Rhea" id="RHEA-COMP:10131"/>
        <dbReference type="Rhea" id="RHEA-COMP:11537"/>
        <dbReference type="ChEBI" id="CHEBI:29950"/>
        <dbReference type="ChEBI" id="CHEBI:33019"/>
        <dbReference type="ChEBI" id="CHEBI:57533"/>
        <dbReference type="ChEBI" id="CHEBI:86021"/>
        <dbReference type="EC" id="2.5.1.59"/>
    </reaction>
</comment>
<dbReference type="FunFam" id="1.25.40.120:FF:000004">
    <property type="entry name" value="Protein farnesyltransferase/geranylgeranyltransferase type-1 subunit alpha"/>
    <property type="match status" value="1"/>
</dbReference>
<protein>
    <recommendedName>
        <fullName evidence="9">Protein farnesyltransferase/geranylgeranyltransferase type-1 subunit alpha</fullName>
        <ecNumber evidence="4">2.5.1.58</ecNumber>
        <ecNumber evidence="3">2.5.1.59</ecNumber>
    </recommendedName>
    <alternativeName>
        <fullName evidence="12">CAAX farnesyltransferase subunit alpha</fullName>
    </alternativeName>
    <alternativeName>
        <fullName evidence="11">FTase-alpha</fullName>
    </alternativeName>
    <alternativeName>
        <fullName evidence="10">Ras proteins prenyltransferase subunit alpha</fullName>
    </alternativeName>
    <alternativeName>
        <fullName evidence="13">Type I protein geranyl-geranyltransferase subunit alpha</fullName>
    </alternativeName>
</protein>
<gene>
    <name evidence="17" type="ORF">RND71_006389</name>
</gene>
<dbReference type="Gene3D" id="1.25.40.120">
    <property type="entry name" value="Protein prenylyltransferase"/>
    <property type="match status" value="1"/>
</dbReference>
<evidence type="ECO:0000256" key="10">
    <source>
        <dbReference type="ARBA" id="ARBA00041392"/>
    </source>
</evidence>
<dbReference type="GO" id="GO:0004662">
    <property type="term" value="F:CAAX-protein geranylgeranyltransferase activity"/>
    <property type="evidence" value="ECO:0007669"/>
    <property type="project" value="UniProtKB-EC"/>
</dbReference>
<name>A0AAE1VNK8_9SOLA</name>
<reference evidence="17" key="1">
    <citation type="submission" date="2023-12" db="EMBL/GenBank/DDBJ databases">
        <title>Genome assembly of Anisodus tanguticus.</title>
        <authorList>
            <person name="Wang Y.-J."/>
        </authorList>
    </citation>
    <scope>NUCLEOTIDE SEQUENCE</scope>
    <source>
        <strain evidence="17">KB-2021</strain>
        <tissue evidence="17">Leaf</tissue>
    </source>
</reference>
<comment type="cofactor">
    <cofactor evidence="1">
        <name>Mg(2+)</name>
        <dbReference type="ChEBI" id="CHEBI:18420"/>
    </cofactor>
</comment>
<evidence type="ECO:0000256" key="1">
    <source>
        <dbReference type="ARBA" id="ARBA00001946"/>
    </source>
</evidence>
<sequence length="363" mass="41327">MDSGDEKLTRIPFKERPDWADVKPVPQDDGPCPVVPIAYTEDFSETMDYFRAIYLADERSPRALQLTAEAIQLNPGNYTTGADEEAVKTEVEAVWQFRRVVLEAVGVDLHEELKFVDCIAGENTKNYQIWHHRRWLAEKLGAVAVTNELEFTKKIFSQDAKNYHAWSHRQWVLQALGGWEDELAYCHQLLEDDIYNNSAWNQRYFVVTRSPLLGGLAAMRESEVNYTVQAIRASPENESPWRYLRGLHKNDTQSLLEDSQVASVILDVLTSKNSHVHALSLLLDLLCHGFEPSQELKSAVDVLNPQSCSPDLASAKRICSILELADPMRVKYWNWRKSTVPAQSATCQNTDRLTDLCARMSDL</sequence>
<keyword evidence="8" id="KW-0460">Magnesium</keyword>
<dbReference type="InterPro" id="IPR002088">
    <property type="entry name" value="Prenyl_trans_a"/>
</dbReference>
<evidence type="ECO:0000256" key="7">
    <source>
        <dbReference type="ARBA" id="ARBA00022737"/>
    </source>
</evidence>
<comment type="caution">
    <text evidence="17">The sequence shown here is derived from an EMBL/GenBank/DDBJ whole genome shotgun (WGS) entry which is preliminary data.</text>
</comment>
<evidence type="ECO:0000313" key="18">
    <source>
        <dbReference type="Proteomes" id="UP001291623"/>
    </source>
</evidence>
<evidence type="ECO:0000256" key="4">
    <source>
        <dbReference type="ARBA" id="ARBA00012702"/>
    </source>
</evidence>
<evidence type="ECO:0000256" key="5">
    <source>
        <dbReference type="ARBA" id="ARBA00022602"/>
    </source>
</evidence>
<evidence type="ECO:0000256" key="13">
    <source>
        <dbReference type="ARBA" id="ARBA00043219"/>
    </source>
</evidence>
<proteinExistence type="inferred from homology"/>
<comment type="catalytic activity">
    <reaction evidence="14">
        <text>L-cysteinyl-[protein] + (2E,6E)-farnesyl diphosphate = S-(2E,6E)-farnesyl-L-cysteinyl-[protein] + diphosphate</text>
        <dbReference type="Rhea" id="RHEA:13345"/>
        <dbReference type="Rhea" id="RHEA-COMP:10131"/>
        <dbReference type="Rhea" id="RHEA-COMP:11535"/>
        <dbReference type="ChEBI" id="CHEBI:29950"/>
        <dbReference type="ChEBI" id="CHEBI:33019"/>
        <dbReference type="ChEBI" id="CHEBI:86019"/>
        <dbReference type="ChEBI" id="CHEBI:175763"/>
        <dbReference type="EC" id="2.5.1.58"/>
    </reaction>
</comment>
<dbReference type="GO" id="GO:0004660">
    <property type="term" value="F:protein farnesyltransferase activity"/>
    <property type="evidence" value="ECO:0007669"/>
    <property type="project" value="UniProtKB-EC"/>
</dbReference>
<dbReference type="SUPFAM" id="SSF48439">
    <property type="entry name" value="Protein prenylyltransferase"/>
    <property type="match status" value="1"/>
</dbReference>
<comment type="function">
    <text evidence="16">Essential subunit of both the farnesyltransferase and the geranylgeranyltransferase complex. Contributes to the transfer of a farnesyl or geranylgeranyl moiety from farnesyl or geranylgeranyl diphosphate to a cysteine at the fourth position from the C-terminus of several proteins having the C-terminal sequence Cys-aliphatic-aliphatic-X.</text>
</comment>
<dbReference type="PANTHER" id="PTHR11129:SF1">
    <property type="entry name" value="PROTEIN FARNESYLTRANSFERASE_GERANYLGERANYLTRANSFERASE TYPE-1 SUBUNIT ALPHA"/>
    <property type="match status" value="1"/>
</dbReference>
<evidence type="ECO:0000256" key="16">
    <source>
        <dbReference type="ARBA" id="ARBA00055749"/>
    </source>
</evidence>